<dbReference type="OrthoDB" id="445055at2759"/>
<comment type="caution">
    <text evidence="3">The sequence shown here is derived from an EMBL/GenBank/DDBJ whole genome shotgun (WGS) entry which is preliminary data.</text>
</comment>
<evidence type="ECO:0000313" key="3">
    <source>
        <dbReference type="EMBL" id="CAE7223271.1"/>
    </source>
</evidence>
<proteinExistence type="predicted"/>
<gene>
    <name evidence="3" type="ORF">SNAT2548_LOCUS8400</name>
</gene>
<organism evidence="3 4">
    <name type="scientific">Symbiodinium natans</name>
    <dbReference type="NCBI Taxonomy" id="878477"/>
    <lineage>
        <taxon>Eukaryota</taxon>
        <taxon>Sar</taxon>
        <taxon>Alveolata</taxon>
        <taxon>Dinophyceae</taxon>
        <taxon>Suessiales</taxon>
        <taxon>Symbiodiniaceae</taxon>
        <taxon>Symbiodinium</taxon>
    </lineage>
</organism>
<keyword evidence="4" id="KW-1185">Reference proteome</keyword>
<accession>A0A812K6L4</accession>
<feature type="region of interest" description="Disordered" evidence="1">
    <location>
        <begin position="68"/>
        <end position="97"/>
    </location>
</feature>
<dbReference type="Proteomes" id="UP000604046">
    <property type="component" value="Unassembled WGS sequence"/>
</dbReference>
<evidence type="ECO:0000256" key="2">
    <source>
        <dbReference type="SAM" id="SignalP"/>
    </source>
</evidence>
<reference evidence="3" key="1">
    <citation type="submission" date="2021-02" db="EMBL/GenBank/DDBJ databases">
        <authorList>
            <person name="Dougan E. K."/>
            <person name="Rhodes N."/>
            <person name="Thang M."/>
            <person name="Chan C."/>
        </authorList>
    </citation>
    <scope>NUCLEOTIDE SEQUENCE</scope>
</reference>
<keyword evidence="2" id="KW-0732">Signal</keyword>
<evidence type="ECO:0000313" key="4">
    <source>
        <dbReference type="Proteomes" id="UP000604046"/>
    </source>
</evidence>
<evidence type="ECO:0000256" key="1">
    <source>
        <dbReference type="SAM" id="MobiDB-lite"/>
    </source>
</evidence>
<dbReference type="AlphaFoldDB" id="A0A812K6L4"/>
<protein>
    <submittedName>
        <fullName evidence="3">Uncharacterized protein</fullName>
    </submittedName>
</protein>
<feature type="chain" id="PRO_5032482107" evidence="2">
    <location>
        <begin position="28"/>
        <end position="178"/>
    </location>
</feature>
<sequence>MPGPRPGRLRSLFLMTAWMGWLTTAMAFKTGDFPIEMINSNNSTVTQLANKAIADNMAYDIKQMNSIPDPALNKTRENETGENANETGENANETDAEGLGGLGRTLEFLMLKVTQLETLCELQQAKIVSLEKTVKELLQIPEHLDADHKDSQVTLLQTDPAAHMQEGDIGGPPTADLA</sequence>
<name>A0A812K6L4_9DINO</name>
<dbReference type="EMBL" id="CAJNDS010000620">
    <property type="protein sequence ID" value="CAE7223271.1"/>
    <property type="molecule type" value="Genomic_DNA"/>
</dbReference>
<feature type="signal peptide" evidence="2">
    <location>
        <begin position="1"/>
        <end position="27"/>
    </location>
</feature>
<feature type="compositionally biased region" description="Low complexity" evidence="1">
    <location>
        <begin position="81"/>
        <end position="93"/>
    </location>
</feature>